<evidence type="ECO:0000256" key="1">
    <source>
        <dbReference type="SAM" id="MobiDB-lite"/>
    </source>
</evidence>
<dbReference type="EMBL" id="CP036433">
    <property type="protein sequence ID" value="QDU95913.1"/>
    <property type="molecule type" value="Genomic_DNA"/>
</dbReference>
<name>A0A518DVR3_9BACT</name>
<feature type="compositionally biased region" description="Pro residues" evidence="1">
    <location>
        <begin position="83"/>
        <end position="93"/>
    </location>
</feature>
<proteinExistence type="predicted"/>
<feature type="signal peptide" evidence="2">
    <location>
        <begin position="1"/>
        <end position="22"/>
    </location>
</feature>
<dbReference type="Proteomes" id="UP000317648">
    <property type="component" value="Chromosome"/>
</dbReference>
<accession>A0A518DVR3</accession>
<dbReference type="KEGG" id="lcre:Pla8534_37320"/>
<sequence precursor="true">MRLQLCRMSWCIAAMLPVAAMAADYGNERFPVGQTEATFSEDAAYCTDPSRRFAWAGLRDCLFCRPWATSSHHGSPGGRTFPRPQPRFFPAPTRPVFAPREEMPPAAYEQPMRAPSPSPRPSFPPNPPSQPQLAPPPMLPPDASRLESQPQLAPPPLLPPDAARSESRPAAPPADSRPGAAPGTSGGAGNSEKIPAPAPGILPDQDANPLAAPPSPKIFEARSTRRWSGLVQP</sequence>
<evidence type="ECO:0000256" key="2">
    <source>
        <dbReference type="SAM" id="SignalP"/>
    </source>
</evidence>
<feature type="compositionally biased region" description="Low complexity" evidence="1">
    <location>
        <begin position="173"/>
        <end position="183"/>
    </location>
</feature>
<keyword evidence="4" id="KW-1185">Reference proteome</keyword>
<evidence type="ECO:0000313" key="4">
    <source>
        <dbReference type="Proteomes" id="UP000317648"/>
    </source>
</evidence>
<keyword evidence="2" id="KW-0732">Signal</keyword>
<reference evidence="3 4" key="1">
    <citation type="submission" date="2019-02" db="EMBL/GenBank/DDBJ databases">
        <title>Deep-cultivation of Planctomycetes and their phenomic and genomic characterization uncovers novel biology.</title>
        <authorList>
            <person name="Wiegand S."/>
            <person name="Jogler M."/>
            <person name="Boedeker C."/>
            <person name="Pinto D."/>
            <person name="Vollmers J."/>
            <person name="Rivas-Marin E."/>
            <person name="Kohn T."/>
            <person name="Peeters S.H."/>
            <person name="Heuer A."/>
            <person name="Rast P."/>
            <person name="Oberbeckmann S."/>
            <person name="Bunk B."/>
            <person name="Jeske O."/>
            <person name="Meyerdierks A."/>
            <person name="Storesund J.E."/>
            <person name="Kallscheuer N."/>
            <person name="Luecker S."/>
            <person name="Lage O.M."/>
            <person name="Pohl T."/>
            <person name="Merkel B.J."/>
            <person name="Hornburger P."/>
            <person name="Mueller R.-W."/>
            <person name="Bruemmer F."/>
            <person name="Labrenz M."/>
            <person name="Spormann A.M."/>
            <person name="Op den Camp H."/>
            <person name="Overmann J."/>
            <person name="Amann R."/>
            <person name="Jetten M.S.M."/>
            <person name="Mascher T."/>
            <person name="Medema M.H."/>
            <person name="Devos D.P."/>
            <person name="Kaster A.-K."/>
            <person name="Ovreas L."/>
            <person name="Rohde M."/>
            <person name="Galperin M.Y."/>
            <person name="Jogler C."/>
        </authorList>
    </citation>
    <scope>NUCLEOTIDE SEQUENCE [LARGE SCALE GENOMIC DNA]</scope>
    <source>
        <strain evidence="3 4">Pla85_3_4</strain>
    </source>
</reference>
<evidence type="ECO:0000313" key="3">
    <source>
        <dbReference type="EMBL" id="QDU95913.1"/>
    </source>
</evidence>
<feature type="region of interest" description="Disordered" evidence="1">
    <location>
        <begin position="70"/>
        <end position="233"/>
    </location>
</feature>
<feature type="compositionally biased region" description="Pro residues" evidence="1">
    <location>
        <begin position="114"/>
        <end position="140"/>
    </location>
</feature>
<organism evidence="3 4">
    <name type="scientific">Lignipirellula cremea</name>
    <dbReference type="NCBI Taxonomy" id="2528010"/>
    <lineage>
        <taxon>Bacteria</taxon>
        <taxon>Pseudomonadati</taxon>
        <taxon>Planctomycetota</taxon>
        <taxon>Planctomycetia</taxon>
        <taxon>Pirellulales</taxon>
        <taxon>Pirellulaceae</taxon>
        <taxon>Lignipirellula</taxon>
    </lineage>
</organism>
<dbReference type="AlphaFoldDB" id="A0A518DVR3"/>
<feature type="chain" id="PRO_5022246161" description="Filamentous hemagglutinin" evidence="2">
    <location>
        <begin position="23"/>
        <end position="233"/>
    </location>
</feature>
<evidence type="ECO:0008006" key="5">
    <source>
        <dbReference type="Google" id="ProtNLM"/>
    </source>
</evidence>
<protein>
    <recommendedName>
        <fullName evidence="5">Filamentous hemagglutinin</fullName>
    </recommendedName>
</protein>
<gene>
    <name evidence="3" type="ORF">Pla8534_37320</name>
</gene>